<dbReference type="EMBL" id="JALQCY010000001">
    <property type="protein sequence ID" value="MCK9792327.1"/>
    <property type="molecule type" value="Genomic_DNA"/>
</dbReference>
<dbReference type="SUPFAM" id="SSF52540">
    <property type="entry name" value="P-loop containing nucleoside triphosphate hydrolases"/>
    <property type="match status" value="2"/>
</dbReference>
<dbReference type="InterPro" id="IPR049730">
    <property type="entry name" value="SNF2/RAD54-like_C"/>
</dbReference>
<dbReference type="PROSITE" id="PS51192">
    <property type="entry name" value="HELICASE_ATP_BIND_1"/>
    <property type="match status" value="1"/>
</dbReference>
<dbReference type="SMART" id="SM00490">
    <property type="entry name" value="HELICc"/>
    <property type="match status" value="1"/>
</dbReference>
<dbReference type="SMART" id="SM00487">
    <property type="entry name" value="DEXDc"/>
    <property type="match status" value="1"/>
</dbReference>
<feature type="domain" description="Helicase C-terminal" evidence="3">
    <location>
        <begin position="812"/>
        <end position="971"/>
    </location>
</feature>
<dbReference type="PANTHER" id="PTHR45629:SF7">
    <property type="entry name" value="DNA EXCISION REPAIR PROTEIN ERCC-6-RELATED"/>
    <property type="match status" value="1"/>
</dbReference>
<dbReference type="InterPro" id="IPR038718">
    <property type="entry name" value="SNF2-like_sf"/>
</dbReference>
<dbReference type="PROSITE" id="PS51194">
    <property type="entry name" value="HELICASE_CTER"/>
    <property type="match status" value="1"/>
</dbReference>
<dbReference type="RefSeq" id="WP_416342202.1">
    <property type="nucleotide sequence ID" value="NZ_JALQCY010000001.1"/>
</dbReference>
<proteinExistence type="predicted"/>
<evidence type="ECO:0000259" key="3">
    <source>
        <dbReference type="PROSITE" id="PS51194"/>
    </source>
</evidence>
<feature type="domain" description="Helicase ATP-binding" evidence="2">
    <location>
        <begin position="475"/>
        <end position="684"/>
    </location>
</feature>
<dbReference type="InterPro" id="IPR000330">
    <property type="entry name" value="SNF2_N"/>
</dbReference>
<organism evidence="4 5">
    <name type="scientific">Isoptericola peretonis</name>
    <dbReference type="NCBI Taxonomy" id="2918523"/>
    <lineage>
        <taxon>Bacteria</taxon>
        <taxon>Bacillati</taxon>
        <taxon>Actinomycetota</taxon>
        <taxon>Actinomycetes</taxon>
        <taxon>Micrococcales</taxon>
        <taxon>Promicromonosporaceae</taxon>
        <taxon>Isoptericola</taxon>
    </lineage>
</organism>
<evidence type="ECO:0000313" key="4">
    <source>
        <dbReference type="EMBL" id="MCK9792327.1"/>
    </source>
</evidence>
<comment type="caution">
    <text evidence="4">The sequence shown here is derived from an EMBL/GenBank/DDBJ whole genome shotgun (WGS) entry which is preliminary data.</text>
</comment>
<gene>
    <name evidence="4" type="ORF">M1843_01025</name>
</gene>
<reference evidence="4 5" key="1">
    <citation type="submission" date="2022-02" db="EMBL/GenBank/DDBJ databases">
        <title>The car tank lid bacteriome: a reservoir of bacteria with potential in bioremediation of fuel.</title>
        <authorList>
            <person name="Vidal-Verdu A."/>
            <person name="Gomez-Martinez D."/>
            <person name="Latorre-Perez A."/>
            <person name="Pereto J."/>
            <person name="Porcar M."/>
        </authorList>
    </citation>
    <scope>NUCLEOTIDE SEQUENCE [LARGE SCALE GENOMIC DNA]</scope>
    <source>
        <strain evidence="4 5">4D.3</strain>
    </source>
</reference>
<keyword evidence="4" id="KW-0547">Nucleotide-binding</keyword>
<dbReference type="InterPro" id="IPR050496">
    <property type="entry name" value="SNF2_RAD54_helicase_repair"/>
</dbReference>
<name>A0ABT0IYJ1_9MICO</name>
<dbReference type="Gene3D" id="3.40.50.10810">
    <property type="entry name" value="Tandem AAA-ATPase domain"/>
    <property type="match status" value="1"/>
</dbReference>
<protein>
    <submittedName>
        <fullName evidence="4">DEAD/DEAH box helicase</fullName>
    </submittedName>
</protein>
<dbReference type="Pfam" id="PF00271">
    <property type="entry name" value="Helicase_C"/>
    <property type="match status" value="1"/>
</dbReference>
<dbReference type="InterPro" id="IPR027417">
    <property type="entry name" value="P-loop_NTPase"/>
</dbReference>
<dbReference type="CDD" id="cd18793">
    <property type="entry name" value="SF2_C_SNF"/>
    <property type="match status" value="1"/>
</dbReference>
<evidence type="ECO:0000313" key="5">
    <source>
        <dbReference type="Proteomes" id="UP001651050"/>
    </source>
</evidence>
<keyword evidence="5" id="KW-1185">Reference proteome</keyword>
<dbReference type="GO" id="GO:0004386">
    <property type="term" value="F:helicase activity"/>
    <property type="evidence" value="ECO:0007669"/>
    <property type="project" value="UniProtKB-KW"/>
</dbReference>
<dbReference type="InterPro" id="IPR001650">
    <property type="entry name" value="Helicase_C-like"/>
</dbReference>
<dbReference type="Gene3D" id="3.40.50.300">
    <property type="entry name" value="P-loop containing nucleotide triphosphate hydrolases"/>
    <property type="match status" value="1"/>
</dbReference>
<dbReference type="Pfam" id="PF00176">
    <property type="entry name" value="SNF2-rel_dom"/>
    <property type="match status" value="1"/>
</dbReference>
<dbReference type="InterPro" id="IPR014001">
    <property type="entry name" value="Helicase_ATP-bd"/>
</dbReference>
<keyword evidence="1" id="KW-0378">Hydrolase</keyword>
<dbReference type="Proteomes" id="UP001651050">
    <property type="component" value="Unassembled WGS sequence"/>
</dbReference>
<evidence type="ECO:0000259" key="2">
    <source>
        <dbReference type="PROSITE" id="PS51192"/>
    </source>
</evidence>
<accession>A0ABT0IYJ1</accession>
<dbReference type="PANTHER" id="PTHR45629">
    <property type="entry name" value="SNF2/RAD54 FAMILY MEMBER"/>
    <property type="match status" value="1"/>
</dbReference>
<keyword evidence="4" id="KW-0067">ATP-binding</keyword>
<keyword evidence="4" id="KW-0347">Helicase</keyword>
<sequence length="982" mass="107716">MPLFTVEHGDATRFTTAAETFAELLAGRGQRSAQEQFLVLESLADDGRARAVDHGFELTADEVARLPRDEAGLLRLPPRFTGTFDVTVRSVTSRPDFTVGLALRTDRYEEPFRRDGATVLLGTAPYARAYRLSPAALRTVRAIQAHQSLDPRARTEARNARLVAELQAAQRMAASHDPDIRDETFALDLGHLDEFTTSTPSKVGLRVEPQADGSLVVAPHLEGVEPRALDTRWHQLPSDTGADGGVLRVDKQLVLLDRDQLEGVREVQRRPRIPKEQVPTFYEAPGTFFDPDLVDVELTFMWLVAGLGRLAPVSYAEAAKSGTEWINPDHGVTAPEVLAERPQTTGEQREIEQSVEDARQRGDDLLTLGQDVVDISDHTRVDEALAASRCRLAALGVDTSPEAATEERDSGPKVRVGWVLDDATSLADRLRTVAESAPLRRPVDYAALGRRPFPHQVEGVEWMTRLMQASLEGADDDPGRVRGGLLADDMGLGKTFMTLVALGETVRAAGDAGNAVRPTLAVMPVALLENWLDEIGDTFGSPHGPFDDVVVLHGDGLRHYRTGRGRESAVNEEHLDGAGMVRDDVLADLMLLRVGAAWGEARLDRPGTLVLTTYETVARYQVSLSQVDWGVVVFDEAQNLKNPDILRTRAAKALRARFKLLATGTPVENSLKDFWSLLDTAQPGLLGSWAQFREEWETPMSTASGEAHGELGRSLRAAVGPYMLRRVKEDHLTELPPKHVHSGRHGRLMPPEQVAAYDDVIARYRAKAGTKGAMLGTLQRLAQASLHPGLLTPDDGMDDPFAIRRSARTDVTVREILDQIRSSSEKAIVFCSSKAMQRTLALWLRELYGVPIDVVNGDTPATGRGDTRLRKIRAFEARDGFGVIVMSPLAVGVGLTVVGANHAIHLERHWNPAKEAQATDRVYRIGQTRPVHVYHPMALHPDVDSFDVNLDRLLRSKLALKDAVVVPESVTEDEIARAMGLG</sequence>
<evidence type="ECO:0000256" key="1">
    <source>
        <dbReference type="ARBA" id="ARBA00022801"/>
    </source>
</evidence>